<dbReference type="AlphaFoldDB" id="A0A8S1RT08"/>
<dbReference type="EMBL" id="CAJJDN010000279">
    <property type="protein sequence ID" value="CAD8130342.1"/>
    <property type="molecule type" value="Genomic_DNA"/>
</dbReference>
<sequence>MNSVLVNILFSGVLSQTQQLFYYDVKTIIIGLKQELVYHLLEFKFIQMFSLLIMINSVQFGLKKICKCRERLNIKIYQRLCQNRDEIVVSENVQLKYAQRFDTPILIQSIANVYVKSGHKIIQNQISLFRNYIFIFMIYKIIKNVHLFQIIKNSLKIQKPFITLNNEIIVIVWQSDFGIIASKFSLKYISAKIFYHLIVEQLLFALQVIINLQLLRGSLLQIAEIS</sequence>
<accession>A0A8S1RT08</accession>
<organism evidence="1 2">
    <name type="scientific">Paramecium sonneborni</name>
    <dbReference type="NCBI Taxonomy" id="65129"/>
    <lineage>
        <taxon>Eukaryota</taxon>
        <taxon>Sar</taxon>
        <taxon>Alveolata</taxon>
        <taxon>Ciliophora</taxon>
        <taxon>Intramacronucleata</taxon>
        <taxon>Oligohymenophorea</taxon>
        <taxon>Peniculida</taxon>
        <taxon>Parameciidae</taxon>
        <taxon>Paramecium</taxon>
    </lineage>
</organism>
<protein>
    <submittedName>
        <fullName evidence="1">Uncharacterized protein</fullName>
    </submittedName>
</protein>
<name>A0A8S1RT08_9CILI</name>
<gene>
    <name evidence="1" type="ORF">PSON_ATCC_30995.1.T2790002</name>
</gene>
<evidence type="ECO:0000313" key="1">
    <source>
        <dbReference type="EMBL" id="CAD8130342.1"/>
    </source>
</evidence>
<keyword evidence="2" id="KW-1185">Reference proteome</keyword>
<dbReference type="Proteomes" id="UP000692954">
    <property type="component" value="Unassembled WGS sequence"/>
</dbReference>
<evidence type="ECO:0000313" key="2">
    <source>
        <dbReference type="Proteomes" id="UP000692954"/>
    </source>
</evidence>
<reference evidence="1" key="1">
    <citation type="submission" date="2021-01" db="EMBL/GenBank/DDBJ databases">
        <authorList>
            <consortium name="Genoscope - CEA"/>
            <person name="William W."/>
        </authorList>
    </citation>
    <scope>NUCLEOTIDE SEQUENCE</scope>
</reference>
<comment type="caution">
    <text evidence="1">The sequence shown here is derived from an EMBL/GenBank/DDBJ whole genome shotgun (WGS) entry which is preliminary data.</text>
</comment>
<proteinExistence type="predicted"/>